<evidence type="ECO:0000256" key="2">
    <source>
        <dbReference type="ARBA" id="ARBA00004556"/>
    </source>
</evidence>
<evidence type="ECO:0000256" key="3">
    <source>
        <dbReference type="ARBA" id="ARBA00019709"/>
    </source>
</evidence>
<dbReference type="GO" id="GO:0006511">
    <property type="term" value="P:ubiquitin-dependent protein catabolic process"/>
    <property type="evidence" value="ECO:0007669"/>
    <property type="project" value="InterPro"/>
</dbReference>
<dbReference type="Pfam" id="PF05021">
    <property type="entry name" value="NPL4"/>
    <property type="match status" value="1"/>
</dbReference>
<keyword evidence="10" id="KW-1185">Reference proteome</keyword>
<evidence type="ECO:0000313" key="10">
    <source>
        <dbReference type="Proteomes" id="UP000010094"/>
    </source>
</evidence>
<dbReference type="GO" id="GO:0008270">
    <property type="term" value="F:zinc ion binding"/>
    <property type="evidence" value="ECO:0007669"/>
    <property type="project" value="UniProtKB-KW"/>
</dbReference>
<evidence type="ECO:0000256" key="5">
    <source>
        <dbReference type="ARBA" id="ARBA00022771"/>
    </source>
</evidence>
<dbReference type="GO" id="GO:0031965">
    <property type="term" value="C:nuclear membrane"/>
    <property type="evidence" value="ECO:0007669"/>
    <property type="project" value="UniProtKB-SubCell"/>
</dbReference>
<gene>
    <name evidence="9" type="ordered locus">EROM_070720</name>
</gene>
<dbReference type="PROSITE" id="PS50199">
    <property type="entry name" value="ZF_RANBP2_2"/>
    <property type="match status" value="1"/>
</dbReference>
<evidence type="ECO:0000313" key="9">
    <source>
        <dbReference type="EMBL" id="AFN83323.1"/>
    </source>
</evidence>
<dbReference type="InterPro" id="IPR007717">
    <property type="entry name" value="NPL4_C"/>
</dbReference>
<dbReference type="SUPFAM" id="SSF90209">
    <property type="entry name" value="Ran binding protein zinc finger-like"/>
    <property type="match status" value="1"/>
</dbReference>
<sequence length="505" mass="58289">MIFIVRGPEGQRRVEVDEARSLGPQLLAFFEVDQISVFSTPDKQDEFDKSQTPVTLGLKNGQVLYVEYEKKNEMPKKRQDGDKTIKRGRDRMLCQHDSNAMCSNCAPLDPWDEKYYKDNMIKYLSFGSYHEMMKSKKKELYVDDYSVVVCSDHGSNTRCNRCQEKNIILTPQVFRMVDHVEFDGQHLVENFIRNWRESGRQRFGFLVGRYMDHDMIPLGMKAVVSGIWEPEQEDYPDGFVITGSIDEPFGGTGFGIVGMIYTDILMEKGGVTSDKLIRDYFLSSLEIEFMAKMQLMHPHTLKDGGHEVEFGSRFVTIIATVEKDGSIGLQEYQVSNQCMALVKGNWILPTENPKVFLARRDILYRTKAKESMIKADPYLPGEFFLVKLTHGCKANPLFKNTEFIPKKFGDRRMAEYFGGDFSLEKFSNFTLLTRMRGMFSNWKDLFICISSQNRSKFKAISKSKDFKSFVSSMERYRCAGWECRACTFVNERNTSACEMCNGKRE</sequence>
<feature type="domain" description="RanBP2-type" evidence="8">
    <location>
        <begin position="477"/>
        <end position="505"/>
    </location>
</feature>
<evidence type="ECO:0000256" key="6">
    <source>
        <dbReference type="ARBA" id="ARBA00022833"/>
    </source>
</evidence>
<evidence type="ECO:0000259" key="8">
    <source>
        <dbReference type="PROSITE" id="PS50199"/>
    </source>
</evidence>
<name>I6ZJB0_ENCRO</name>
<dbReference type="Gene3D" id="2.30.30.380">
    <property type="entry name" value="Zn-finger domain of Sec23/24"/>
    <property type="match status" value="1"/>
</dbReference>
<dbReference type="GO" id="GO:0048471">
    <property type="term" value="C:perinuclear region of cytoplasm"/>
    <property type="evidence" value="ECO:0007669"/>
    <property type="project" value="UniProtKB-SubCell"/>
</dbReference>
<dbReference type="Pfam" id="PF05020">
    <property type="entry name" value="zf-NPL4"/>
    <property type="match status" value="1"/>
</dbReference>
<dbReference type="HOGENOM" id="CLU_017172_0_0_1"/>
<dbReference type="EMBL" id="CP003524">
    <property type="protein sequence ID" value="AFN83323.1"/>
    <property type="molecule type" value="Genomic_DNA"/>
</dbReference>
<dbReference type="CDD" id="cd08061">
    <property type="entry name" value="MPN_NPL4"/>
    <property type="match status" value="1"/>
</dbReference>
<dbReference type="InterPro" id="IPR036443">
    <property type="entry name" value="Znf_RanBP2_sf"/>
</dbReference>
<dbReference type="KEGG" id="ero:EROM_070720"/>
<dbReference type="VEuPathDB" id="MicrosporidiaDB:EROM_070720"/>
<dbReference type="AlphaFoldDB" id="I6ZJB0"/>
<dbReference type="InterPro" id="IPR007716">
    <property type="entry name" value="NPL4_Zn-bd_put"/>
</dbReference>
<evidence type="ECO:0000256" key="4">
    <source>
        <dbReference type="ARBA" id="ARBA00022723"/>
    </source>
</evidence>
<dbReference type="GO" id="GO:0031625">
    <property type="term" value="F:ubiquitin protein ligase binding"/>
    <property type="evidence" value="ECO:0007669"/>
    <property type="project" value="TreeGrafter"/>
</dbReference>
<dbReference type="PANTHER" id="PTHR12710">
    <property type="entry name" value="NUCLEAR PROTEIN LOCALIZATION 4"/>
    <property type="match status" value="1"/>
</dbReference>
<dbReference type="InterPro" id="IPR001876">
    <property type="entry name" value="Znf_RanBP2"/>
</dbReference>
<dbReference type="PANTHER" id="PTHR12710:SF0">
    <property type="entry name" value="NUCLEAR PROTEIN LOCALIZATION PROTEIN 4 HOMOLOG"/>
    <property type="match status" value="1"/>
</dbReference>
<keyword evidence="4" id="KW-0479">Metal-binding</keyword>
<dbReference type="InterPro" id="IPR016563">
    <property type="entry name" value="Npl4"/>
</dbReference>
<evidence type="ECO:0000256" key="7">
    <source>
        <dbReference type="PROSITE-ProRule" id="PRU00322"/>
    </source>
</evidence>
<keyword evidence="5 7" id="KW-0863">Zinc-finger</keyword>
<dbReference type="RefSeq" id="XP_009264820.1">
    <property type="nucleotide sequence ID" value="XM_009266545.1"/>
</dbReference>
<dbReference type="PROSITE" id="PS01358">
    <property type="entry name" value="ZF_RANBP2_1"/>
    <property type="match status" value="1"/>
</dbReference>
<dbReference type="GO" id="GO:0043130">
    <property type="term" value="F:ubiquitin binding"/>
    <property type="evidence" value="ECO:0007669"/>
    <property type="project" value="TreeGrafter"/>
</dbReference>
<keyword evidence="6" id="KW-0862">Zinc</keyword>
<evidence type="ECO:0000256" key="1">
    <source>
        <dbReference type="ARBA" id="ARBA00004335"/>
    </source>
</evidence>
<dbReference type="GeneID" id="20521631"/>
<proteinExistence type="predicted"/>
<dbReference type="PIRSF" id="PIRSF010052">
    <property type="entry name" value="Polyub_prc_Npl4"/>
    <property type="match status" value="1"/>
</dbReference>
<dbReference type="Proteomes" id="UP000010094">
    <property type="component" value="Chromosome VII"/>
</dbReference>
<protein>
    <recommendedName>
        <fullName evidence="3">Nuclear protein localization protein 4</fullName>
    </recommendedName>
</protein>
<organism evidence="9 10">
    <name type="scientific">Encephalitozoon romaleae (strain SJ-2008)</name>
    <name type="common">Microsporidian parasite</name>
    <dbReference type="NCBI Taxonomy" id="1178016"/>
    <lineage>
        <taxon>Eukaryota</taxon>
        <taxon>Fungi</taxon>
        <taxon>Fungi incertae sedis</taxon>
        <taxon>Microsporidia</taxon>
        <taxon>Unikaryonidae</taxon>
        <taxon>Encephalitozoon</taxon>
    </lineage>
</organism>
<comment type="subcellular location">
    <subcellularLocation>
        <location evidence="2">Cytoplasm</location>
        <location evidence="2">Perinuclear region</location>
    </subcellularLocation>
    <subcellularLocation>
        <location evidence="1">Nucleus membrane</location>
        <topology evidence="1">Peripheral membrane protein</topology>
        <orientation evidence="1">Cytoplasmic side</orientation>
    </subcellularLocation>
</comment>
<accession>I6ZJB0</accession>
<reference evidence="9 10" key="1">
    <citation type="journal article" date="2012" name="Proc. Natl. Acad. Sci. U.S.A.">
        <title>Gain and loss of multiple functionally related, horizontally transferred genes in the reduced genomes of two microsporidian parasites.</title>
        <authorList>
            <person name="Pombert J.-F."/>
            <person name="Selman M."/>
            <person name="Burki F."/>
            <person name="Bardell F.T."/>
            <person name="Farinelli L."/>
            <person name="Solter L.F."/>
            <person name="Whitman D.W."/>
            <person name="Weiss L.M."/>
            <person name="Corradi N."/>
            <person name="Keeling P.J."/>
        </authorList>
    </citation>
    <scope>NUCLEOTIDE SEQUENCE [LARGE SCALE GENOMIC DNA]</scope>
    <source>
        <strain evidence="9 10">SJ-2008</strain>
    </source>
</reference>
<dbReference type="OrthoDB" id="10251089at2759"/>